<dbReference type="EMBL" id="CP045895">
    <property type="protein sequence ID" value="QQP49345.1"/>
    <property type="molecule type" value="Genomic_DNA"/>
</dbReference>
<evidence type="ECO:0000313" key="2">
    <source>
        <dbReference type="Proteomes" id="UP000595437"/>
    </source>
</evidence>
<feature type="non-terminal residue" evidence="1">
    <location>
        <position position="1"/>
    </location>
</feature>
<gene>
    <name evidence="1" type="ORF">FKW44_009981</name>
</gene>
<protein>
    <submittedName>
        <fullName evidence="1">Uncharacterized protein</fullName>
    </submittedName>
</protein>
<dbReference type="Proteomes" id="UP000595437">
    <property type="component" value="Chromosome 6"/>
</dbReference>
<dbReference type="AlphaFoldDB" id="A0A7T8K985"/>
<sequence>KQLLLMSMALVLSFVAIVVSVVVLGHTRVYNGLYSRVAIAVDGPGCARIG</sequence>
<evidence type="ECO:0000313" key="1">
    <source>
        <dbReference type="EMBL" id="QQP49345.1"/>
    </source>
</evidence>
<proteinExistence type="predicted"/>
<accession>A0A7T8K985</accession>
<keyword evidence="2" id="KW-1185">Reference proteome</keyword>
<reference evidence="2" key="1">
    <citation type="submission" date="2021-01" db="EMBL/GenBank/DDBJ databases">
        <title>Caligus Genome Assembly.</title>
        <authorList>
            <person name="Gallardo-Escarate C."/>
        </authorList>
    </citation>
    <scope>NUCLEOTIDE SEQUENCE [LARGE SCALE GENOMIC DNA]</scope>
</reference>
<organism evidence="1 2">
    <name type="scientific">Caligus rogercresseyi</name>
    <name type="common">Sea louse</name>
    <dbReference type="NCBI Taxonomy" id="217165"/>
    <lineage>
        <taxon>Eukaryota</taxon>
        <taxon>Metazoa</taxon>
        <taxon>Ecdysozoa</taxon>
        <taxon>Arthropoda</taxon>
        <taxon>Crustacea</taxon>
        <taxon>Multicrustacea</taxon>
        <taxon>Hexanauplia</taxon>
        <taxon>Copepoda</taxon>
        <taxon>Siphonostomatoida</taxon>
        <taxon>Caligidae</taxon>
        <taxon>Caligus</taxon>
    </lineage>
</organism>
<name>A0A7T8K985_CALRO</name>